<dbReference type="SUPFAM" id="SSF56574">
    <property type="entry name" value="Serpins"/>
    <property type="match status" value="1"/>
</dbReference>
<comment type="similarity">
    <text evidence="1 4">Belongs to the serpin family.</text>
</comment>
<keyword evidence="9" id="KW-1185">Reference proteome</keyword>
<evidence type="ECO:0000256" key="5">
    <source>
        <dbReference type="SAM" id="MobiDB-lite"/>
    </source>
</evidence>
<evidence type="ECO:0000256" key="3">
    <source>
        <dbReference type="ARBA" id="ARBA00022900"/>
    </source>
</evidence>
<evidence type="ECO:0000256" key="4">
    <source>
        <dbReference type="RuleBase" id="RU000411"/>
    </source>
</evidence>
<comment type="caution">
    <text evidence="8">The sequence shown here is derived from an EMBL/GenBank/DDBJ whole genome shotgun (WGS) entry which is preliminary data.</text>
</comment>
<feature type="region of interest" description="Disordered" evidence="5">
    <location>
        <begin position="472"/>
        <end position="498"/>
    </location>
</feature>
<dbReference type="InterPro" id="IPR042185">
    <property type="entry name" value="Serpin_sf_2"/>
</dbReference>
<evidence type="ECO:0000259" key="7">
    <source>
        <dbReference type="SMART" id="SM00093"/>
    </source>
</evidence>
<reference evidence="8 9" key="1">
    <citation type="submission" date="2024-08" db="EMBL/GenBank/DDBJ databases">
        <authorList>
            <person name="Cucini C."/>
            <person name="Frati F."/>
        </authorList>
    </citation>
    <scope>NUCLEOTIDE SEQUENCE [LARGE SCALE GENOMIC DNA]</scope>
</reference>
<evidence type="ECO:0000256" key="1">
    <source>
        <dbReference type="ARBA" id="ARBA00009500"/>
    </source>
</evidence>
<feature type="signal peptide" evidence="6">
    <location>
        <begin position="1"/>
        <end position="22"/>
    </location>
</feature>
<keyword evidence="3" id="KW-0722">Serine protease inhibitor</keyword>
<feature type="compositionally biased region" description="Polar residues" evidence="5">
    <location>
        <begin position="373"/>
        <end position="392"/>
    </location>
</feature>
<accession>A0ABP1QMH2</accession>
<dbReference type="PANTHER" id="PTHR11461">
    <property type="entry name" value="SERINE PROTEASE INHIBITOR, SERPIN"/>
    <property type="match status" value="1"/>
</dbReference>
<evidence type="ECO:0000313" key="8">
    <source>
        <dbReference type="EMBL" id="CAL8107534.1"/>
    </source>
</evidence>
<keyword evidence="6" id="KW-0732">Signal</keyword>
<feature type="chain" id="PRO_5046727081" description="Serpin domain-containing protein" evidence="6">
    <location>
        <begin position="23"/>
        <end position="557"/>
    </location>
</feature>
<dbReference type="Pfam" id="PF00079">
    <property type="entry name" value="Serpin"/>
    <property type="match status" value="1"/>
</dbReference>
<dbReference type="Proteomes" id="UP001642540">
    <property type="component" value="Unassembled WGS sequence"/>
</dbReference>
<dbReference type="InterPro" id="IPR036186">
    <property type="entry name" value="Serpin_sf"/>
</dbReference>
<proteinExistence type="inferred from homology"/>
<dbReference type="SMART" id="SM00093">
    <property type="entry name" value="SERPIN"/>
    <property type="match status" value="1"/>
</dbReference>
<dbReference type="InterPro" id="IPR000215">
    <property type="entry name" value="Serpin_fam"/>
</dbReference>
<gene>
    <name evidence="8" type="ORF">ODALV1_LOCUS12701</name>
</gene>
<sequence>MKPLTLLSVLISPLLLAPNVASIRNLFLPRSGDINISQIYDNLSNVTNFGALLGAGRSLAYPFSAGMLLSVTTLASENNWKVSDSGFGKVLGLPREEIVDSYGALLELMDTDDNVTLSNTIFSFNPEFSPSEALDTLMTEVREASWTRETWKETYRTMTEHLGNVTNEKIDTLLIPSVTKVGTPFRKATEAVVLSTFHYINTWQYPWTDAEVGTFLGNEGIPYLKLQGNFLIAEEDDYTAVSVPLEGGSKSVVFVLPHANLTSKIFRAEDEDDDPNDVVPFPKKWQVKKILLKVPAFNTTDVDQFGQELDQIGMNETFCTILRDIYGRFPFYLRPMVQVNFLDFNEDFLELASATGVAVEKFQSLFGFQPPSTVGNKLPNETQNESVTNASTPIPPSDKVHTREVAENGGSTLSPTTLPPSPSTVTPNTESKIGDSDIFILSFDRPFLWYLNDSDVGPLFFGAVENLINPAFPGNSTEPDEEEGNTTVPPGDSSGGSMEVNESLIAEIEKFFLWSCRSFAFNKGPIDDSPLYSTFDVDVANSPNTTTTPNITESNVG</sequence>
<feature type="region of interest" description="Disordered" evidence="5">
    <location>
        <begin position="373"/>
        <end position="430"/>
    </location>
</feature>
<dbReference type="InterPro" id="IPR023796">
    <property type="entry name" value="Serpin_dom"/>
</dbReference>
<dbReference type="Gene3D" id="3.30.497.10">
    <property type="entry name" value="Antithrombin, subunit I, domain 2"/>
    <property type="match status" value="1"/>
</dbReference>
<feature type="domain" description="Serpin" evidence="7">
    <location>
        <begin position="37"/>
        <end position="467"/>
    </location>
</feature>
<organism evidence="8 9">
    <name type="scientific">Orchesella dallaii</name>
    <dbReference type="NCBI Taxonomy" id="48710"/>
    <lineage>
        <taxon>Eukaryota</taxon>
        <taxon>Metazoa</taxon>
        <taxon>Ecdysozoa</taxon>
        <taxon>Arthropoda</taxon>
        <taxon>Hexapoda</taxon>
        <taxon>Collembola</taxon>
        <taxon>Entomobryomorpha</taxon>
        <taxon>Entomobryoidea</taxon>
        <taxon>Orchesellidae</taxon>
        <taxon>Orchesellinae</taxon>
        <taxon>Orchesella</taxon>
    </lineage>
</organism>
<name>A0ABP1QMH2_9HEXA</name>
<dbReference type="EMBL" id="CAXLJM020000038">
    <property type="protein sequence ID" value="CAL8107534.1"/>
    <property type="molecule type" value="Genomic_DNA"/>
</dbReference>
<dbReference type="InterPro" id="IPR042178">
    <property type="entry name" value="Serpin_sf_1"/>
</dbReference>
<evidence type="ECO:0000256" key="6">
    <source>
        <dbReference type="SAM" id="SignalP"/>
    </source>
</evidence>
<evidence type="ECO:0000256" key="2">
    <source>
        <dbReference type="ARBA" id="ARBA00022690"/>
    </source>
</evidence>
<keyword evidence="2" id="KW-0646">Protease inhibitor</keyword>
<dbReference type="Gene3D" id="2.30.39.10">
    <property type="entry name" value="Alpha-1-antitrypsin, domain 1"/>
    <property type="match status" value="1"/>
</dbReference>
<evidence type="ECO:0000313" key="9">
    <source>
        <dbReference type="Proteomes" id="UP001642540"/>
    </source>
</evidence>
<protein>
    <recommendedName>
        <fullName evidence="7">Serpin domain-containing protein</fullName>
    </recommendedName>
</protein>
<dbReference type="PANTHER" id="PTHR11461:SF211">
    <property type="entry name" value="GH10112P-RELATED"/>
    <property type="match status" value="1"/>
</dbReference>